<evidence type="ECO:0000259" key="1">
    <source>
        <dbReference type="Pfam" id="PF00144"/>
    </source>
</evidence>
<evidence type="ECO:0000313" key="3">
    <source>
        <dbReference type="Proteomes" id="UP000316331"/>
    </source>
</evidence>
<reference evidence="2 3" key="1">
    <citation type="submission" date="2019-06" db="EMBL/GenBank/DDBJ databases">
        <title>Sequencing the genomes of 1000 actinobacteria strains.</title>
        <authorList>
            <person name="Klenk H.-P."/>
        </authorList>
    </citation>
    <scope>NUCLEOTIDE SEQUENCE [LARGE SCALE GENOMIC DNA]</scope>
    <source>
        <strain evidence="2 3">DSM 103495</strain>
    </source>
</reference>
<dbReference type="Gene3D" id="3.40.710.10">
    <property type="entry name" value="DD-peptidase/beta-lactamase superfamily"/>
    <property type="match status" value="1"/>
</dbReference>
<proteinExistence type="predicted"/>
<evidence type="ECO:0000313" key="2">
    <source>
        <dbReference type="EMBL" id="TQM30597.1"/>
    </source>
</evidence>
<protein>
    <submittedName>
        <fullName evidence="2">CubicO group peptidase (Beta-lactamase class C family)</fullName>
    </submittedName>
</protein>
<dbReference type="InterPro" id="IPR050789">
    <property type="entry name" value="Diverse_Enzym_Activities"/>
</dbReference>
<dbReference type="OrthoDB" id="9773047at2"/>
<dbReference type="Proteomes" id="UP000316331">
    <property type="component" value="Unassembled WGS sequence"/>
</dbReference>
<dbReference type="Pfam" id="PF00144">
    <property type="entry name" value="Beta-lactamase"/>
    <property type="match status" value="1"/>
</dbReference>
<accession>A0A543F9U6</accession>
<name>A0A543F9U6_9NOCA</name>
<keyword evidence="3" id="KW-1185">Reference proteome</keyword>
<dbReference type="InterPro" id="IPR001466">
    <property type="entry name" value="Beta-lactam-related"/>
</dbReference>
<dbReference type="InterPro" id="IPR012338">
    <property type="entry name" value="Beta-lactam/transpept-like"/>
</dbReference>
<dbReference type="AlphaFoldDB" id="A0A543F9U6"/>
<dbReference type="PANTHER" id="PTHR43283:SF7">
    <property type="entry name" value="BETA-LACTAMASE-RELATED DOMAIN-CONTAINING PROTEIN"/>
    <property type="match status" value="1"/>
</dbReference>
<comment type="caution">
    <text evidence="2">The sequence shown here is derived from an EMBL/GenBank/DDBJ whole genome shotgun (WGS) entry which is preliminary data.</text>
</comment>
<organism evidence="2 3">
    <name type="scientific">Nocardia bhagyanarayanae</name>
    <dbReference type="NCBI Taxonomy" id="1215925"/>
    <lineage>
        <taxon>Bacteria</taxon>
        <taxon>Bacillati</taxon>
        <taxon>Actinomycetota</taxon>
        <taxon>Actinomycetes</taxon>
        <taxon>Mycobacteriales</taxon>
        <taxon>Nocardiaceae</taxon>
        <taxon>Nocardia</taxon>
    </lineage>
</organism>
<sequence>MRISLKSVVALGITFGIWMVAGGFGGTASAEPGGLKYCAVSQGRQFQTATPEEVGLDSVALGSAIAAAASPNRLNFKVFRNNCLIASGPQNGRTGAVPWNLWSATKSVVSLVTGIAVDEGLLRLDDPIDNYLPPGLGDADHRAILVRNLLTESSGIDVAVVSEGVTGLVELDPNVVAQALAMPIEYPQGTTWQYSQRAVDLIAYVVQRAVGEDFQAYAQRKLFDPLGIRSSDYYWARDRSGNTYGYAHLVMAPDDFAKLGLLVAGRGNWGSTRIVSEDYLAKASVPSPSHECYGFLFVVNGPGCAPEFPALPTDAVKMSGMMRQDNYIVPSLNLLVSWTGLTMPGEVGFAYDVLRAVAGAFREPPLPDPGPFVPLPDVSITDPMMTNPDATLAALGLGPYAYPGCDPITCLGKPLPPPFADWPVGCFIVGCFTNTPGRR</sequence>
<gene>
    <name evidence="2" type="ORF">FB390_2231</name>
</gene>
<dbReference type="EMBL" id="VFPG01000001">
    <property type="protein sequence ID" value="TQM30597.1"/>
    <property type="molecule type" value="Genomic_DNA"/>
</dbReference>
<feature type="domain" description="Beta-lactamase-related" evidence="1">
    <location>
        <begin position="98"/>
        <end position="313"/>
    </location>
</feature>
<dbReference type="PANTHER" id="PTHR43283">
    <property type="entry name" value="BETA-LACTAMASE-RELATED"/>
    <property type="match status" value="1"/>
</dbReference>
<dbReference type="SUPFAM" id="SSF56601">
    <property type="entry name" value="beta-lactamase/transpeptidase-like"/>
    <property type="match status" value="1"/>
</dbReference>